<proteinExistence type="predicted"/>
<evidence type="ECO:0000313" key="1">
    <source>
        <dbReference type="EMBL" id="KAI4469506.1"/>
    </source>
</evidence>
<gene>
    <name evidence="1" type="ORF">MML48_1g00169</name>
</gene>
<keyword evidence="2" id="KW-1185">Reference proteome</keyword>
<protein>
    <submittedName>
        <fullName evidence="1">Adenylate cyclase type 1</fullName>
    </submittedName>
</protein>
<dbReference type="Proteomes" id="UP001056778">
    <property type="component" value="Chromosome 1"/>
</dbReference>
<organism evidence="1 2">
    <name type="scientific">Holotrichia oblita</name>
    <name type="common">Chafer beetle</name>
    <dbReference type="NCBI Taxonomy" id="644536"/>
    <lineage>
        <taxon>Eukaryota</taxon>
        <taxon>Metazoa</taxon>
        <taxon>Ecdysozoa</taxon>
        <taxon>Arthropoda</taxon>
        <taxon>Hexapoda</taxon>
        <taxon>Insecta</taxon>
        <taxon>Pterygota</taxon>
        <taxon>Neoptera</taxon>
        <taxon>Endopterygota</taxon>
        <taxon>Coleoptera</taxon>
        <taxon>Polyphaga</taxon>
        <taxon>Scarabaeiformia</taxon>
        <taxon>Scarabaeidae</taxon>
        <taxon>Melolonthinae</taxon>
        <taxon>Holotrichia</taxon>
    </lineage>
</organism>
<dbReference type="EMBL" id="CM043015">
    <property type="protein sequence ID" value="KAI4469506.1"/>
    <property type="molecule type" value="Genomic_DNA"/>
</dbReference>
<accession>A0ACB9TRM9</accession>
<comment type="caution">
    <text evidence="1">The sequence shown here is derived from an EMBL/GenBank/DDBJ whole genome shotgun (WGS) entry which is preliminary data.</text>
</comment>
<sequence>MWIFLWSKLIKSYVYDDDEDCEVGCKEFCVRDMIMCYGEARSNSYEAQRIYRERYPLRQVPNVRTFIDVHRRLREDGCFRKPKLNSGVSRTRRTVRNEETVLRMVENNPRTSTRNTSSADSLQKVTLDLVLYGTLSILPVFGLLVSERYVKNHPKLLLVLSAMAFVLLFLANILVPIVHYVHDDEYLRPIYTTLLIISCYVFLHVTSNVIAVCLGFIVTIAHLLILNFITYSDSTEFNWGRLGSDLLYLICLNGFGIYFRLITELIKMRSFLDKRTCVESTTKLRAEKEQREKLMLSIIPKHIMEEVFTQIYEVVKNEQVTHPINDPHIDEYENVTILYADIVNYTQMTSTLKSLRLVETLHELFGRFDDASRDLKVQRIKFLGDCYYCVAGLPDDGYIGEQRDHADACVQLGLEMIAIIADVKNEFKLDINMRIGVHTGSIIGGIIGITKWQFDIWSKDVYIANRMETAGQAGKVHITGQTKEQLKKQYRIELSDAGTRDPELKKHQIDCYLISPEPNTHQYTNGTVNGVSEELPLNVSRLPDHHYANGTVSEGRRPSQYIRRGSVAPNRPSNRNAAANIGGRRRFTPNTLSRRTPFMDNNLSRFHERLQQTDRQMEEAVQTMPLSKYDQWFKIKDINPLVLIFRNLSTELDFIKQPDPLFKYYILSDLLILTCVVAIQNFAQTDWDTIFGYVSVAFVMFVILPLAWIYGFWCCYRYNNKDGKKNPIATQAYKFSGAIMENIIYRVAIYFTICLLCAGTVFSEMHMTETCALIIIINFTFLRIHLWLKVIVATVITAGYSFFLWHFDDAFHKGSEALNHEVSGPVAHIVFIIYLTLTLHFIDRQSDYMHRLDHQWRTRLNEEQEQAHFFHDVNFKLLNNILPGHVADYYTDSNRKNGLYYEEYTENNYVAVMFASILNYDKDMPDKILLSYLSGMITAFDQILLDKYDNVVEKIKIANWTYMAASGLDPGRRYSGKEGKRARRNAVLSLLNFAVDIKKRIKEIDREFQYPKLRIGIAHGPVTAGVVGSKKPLYDIWGDPVNMASRMESTGREDHIQVMQETAKIIQDHGFSCTFRGYTFVKGRSTEVPTYFVDVDEDDNLIRTF</sequence>
<evidence type="ECO:0000313" key="2">
    <source>
        <dbReference type="Proteomes" id="UP001056778"/>
    </source>
</evidence>
<reference evidence="1" key="1">
    <citation type="submission" date="2022-04" db="EMBL/GenBank/DDBJ databases">
        <title>Chromosome-scale genome assembly of Holotrichia oblita Faldermann.</title>
        <authorList>
            <person name="Rongchong L."/>
        </authorList>
    </citation>
    <scope>NUCLEOTIDE SEQUENCE</scope>
    <source>
        <strain evidence="1">81SQS9</strain>
    </source>
</reference>
<name>A0ACB9TRM9_HOLOL</name>